<comment type="caution">
    <text evidence="2">The sequence shown here is derived from an EMBL/GenBank/DDBJ whole genome shotgun (WGS) entry which is preliminary data.</text>
</comment>
<evidence type="ECO:0000313" key="3">
    <source>
        <dbReference type="Proteomes" id="UP001221142"/>
    </source>
</evidence>
<name>A0AAD7FCW7_9AGAR</name>
<evidence type="ECO:0000256" key="1">
    <source>
        <dbReference type="SAM" id="MobiDB-lite"/>
    </source>
</evidence>
<dbReference type="Proteomes" id="UP001221142">
    <property type="component" value="Unassembled WGS sequence"/>
</dbReference>
<dbReference type="AlphaFoldDB" id="A0AAD7FCW7"/>
<proteinExistence type="predicted"/>
<dbReference type="EMBL" id="JARKIF010000022">
    <property type="protein sequence ID" value="KAJ7616509.1"/>
    <property type="molecule type" value="Genomic_DNA"/>
</dbReference>
<organism evidence="2 3">
    <name type="scientific">Roridomyces roridus</name>
    <dbReference type="NCBI Taxonomy" id="1738132"/>
    <lineage>
        <taxon>Eukaryota</taxon>
        <taxon>Fungi</taxon>
        <taxon>Dikarya</taxon>
        <taxon>Basidiomycota</taxon>
        <taxon>Agaricomycotina</taxon>
        <taxon>Agaricomycetes</taxon>
        <taxon>Agaricomycetidae</taxon>
        <taxon>Agaricales</taxon>
        <taxon>Marasmiineae</taxon>
        <taxon>Mycenaceae</taxon>
        <taxon>Roridomyces</taxon>
    </lineage>
</organism>
<reference evidence="2" key="1">
    <citation type="submission" date="2023-03" db="EMBL/GenBank/DDBJ databases">
        <title>Massive genome expansion in bonnet fungi (Mycena s.s.) driven by repeated elements and novel gene families across ecological guilds.</title>
        <authorList>
            <consortium name="Lawrence Berkeley National Laboratory"/>
            <person name="Harder C.B."/>
            <person name="Miyauchi S."/>
            <person name="Viragh M."/>
            <person name="Kuo A."/>
            <person name="Thoen E."/>
            <person name="Andreopoulos B."/>
            <person name="Lu D."/>
            <person name="Skrede I."/>
            <person name="Drula E."/>
            <person name="Henrissat B."/>
            <person name="Morin E."/>
            <person name="Kohler A."/>
            <person name="Barry K."/>
            <person name="LaButti K."/>
            <person name="Morin E."/>
            <person name="Salamov A."/>
            <person name="Lipzen A."/>
            <person name="Mereny Z."/>
            <person name="Hegedus B."/>
            <person name="Baldrian P."/>
            <person name="Stursova M."/>
            <person name="Weitz H."/>
            <person name="Taylor A."/>
            <person name="Grigoriev I.V."/>
            <person name="Nagy L.G."/>
            <person name="Martin F."/>
            <person name="Kauserud H."/>
        </authorList>
    </citation>
    <scope>NUCLEOTIDE SEQUENCE</scope>
    <source>
        <strain evidence="2">9284</strain>
    </source>
</reference>
<sequence>MEGQYCIEALVKLNPGKCRENRMNVKSSHDWRILTSARTPDDPIWRETFISGLKKRGNKKSAGKNEGSRYQAYLRVVGGSSSAMRMAQAKPNTFLSGSGDLKVGRDLDKYHELARRHMGLGSWPQAMNTNIVTLKINNPFSESCSPEMKSSKDIQPASQIRKKVLRQDMRAVQSKMVDVGDLQGRIDSPAGALETPRSRGRMS</sequence>
<accession>A0AAD7FCW7</accession>
<keyword evidence="3" id="KW-1185">Reference proteome</keyword>
<gene>
    <name evidence="2" type="ORF">FB45DRAFT_872973</name>
</gene>
<feature type="region of interest" description="Disordered" evidence="1">
    <location>
        <begin position="180"/>
        <end position="203"/>
    </location>
</feature>
<protein>
    <submittedName>
        <fullName evidence="2">Uncharacterized protein</fullName>
    </submittedName>
</protein>
<evidence type="ECO:0000313" key="2">
    <source>
        <dbReference type="EMBL" id="KAJ7616509.1"/>
    </source>
</evidence>